<reference evidence="1" key="1">
    <citation type="journal article" date="2021" name="bioRxiv">
        <title>Unraveling nitrogen, sulfur and carbon metabolic pathways and microbial community transcriptional responses to substrate deprivation and toxicity stresses in a bioreactor mimicking anoxic brackish coastal sediment conditions.</title>
        <authorList>
            <person name="Martins P.D."/>
            <person name="Echeveste M.J."/>
            <person name="Arshad A."/>
            <person name="Kurth J."/>
            <person name="Ouboter H."/>
            <person name="Jetten M.S.M."/>
            <person name="Welte C.U."/>
        </authorList>
    </citation>
    <scope>NUCLEOTIDE SEQUENCE</scope>
    <source>
        <strain evidence="1">MAG_39</strain>
    </source>
</reference>
<dbReference type="PANTHER" id="PTHR40084">
    <property type="entry name" value="PHOSPHOHYDROLASE, PHP FAMILY"/>
    <property type="match status" value="1"/>
</dbReference>
<dbReference type="SUPFAM" id="SSF89550">
    <property type="entry name" value="PHP domain-like"/>
    <property type="match status" value="1"/>
</dbReference>
<reference evidence="1" key="2">
    <citation type="submission" date="2021-08" db="EMBL/GenBank/DDBJ databases">
        <authorList>
            <person name="Dalcin Martins P."/>
        </authorList>
    </citation>
    <scope>NUCLEOTIDE SEQUENCE</scope>
    <source>
        <strain evidence="1">MAG_39</strain>
    </source>
</reference>
<dbReference type="PANTHER" id="PTHR40084:SF1">
    <property type="entry name" value="PHOSPHOTRANSFERASE"/>
    <property type="match status" value="1"/>
</dbReference>
<sequence length="423" mass="46592">MQFIADLHIHSHYSRATSKDLTPDALWRWAQLKGISVMGSGDFTHPKWFRELQDKLVPHANGLYSLKKEFRTDSVPDSCRGEVCFLLSSEISCIYKKNGRTRKIHSIVIVPGFSDAKKLSTTLAKIGNLNADGRPILGLDAKELLRIVLETSPDGMLIPAHAWTPHFSVFGAESGFDSLEECFEELTPHVHAIETGLSSDPLMNRRLSALDGIALVSNSDAHSPSKIGREATVFDTEVSYASLINALKTREGLQGTIEFFPEEGKYHYDGHRLCGISFSPGETRQHNYLCPVCGKRVTVGVMHRVEALADRTEEYRPPAAPSYRSIIPLPEILAEALQVGVNSKAVERAYFKLLEALGNEFSILMDAPLEAIVAAGSSGIAEGIARMRSGKVNIAPGFDGEFGKIRLFEEVKKPEIKGQSLLF</sequence>
<keyword evidence="1" id="KW-0378">Hydrolase</keyword>
<dbReference type="GO" id="GO:0004519">
    <property type="term" value="F:endonuclease activity"/>
    <property type="evidence" value="ECO:0007669"/>
    <property type="project" value="UniProtKB-KW"/>
</dbReference>
<accession>A0A953J3H9</accession>
<evidence type="ECO:0000313" key="2">
    <source>
        <dbReference type="Proteomes" id="UP000705867"/>
    </source>
</evidence>
<dbReference type="EMBL" id="JAIOIV010000015">
    <property type="protein sequence ID" value="MBZ0154883.1"/>
    <property type="molecule type" value="Genomic_DNA"/>
</dbReference>
<protein>
    <submittedName>
        <fullName evidence="1">Endonuclease Q family protein</fullName>
    </submittedName>
</protein>
<evidence type="ECO:0000313" key="1">
    <source>
        <dbReference type="EMBL" id="MBZ0154883.1"/>
    </source>
</evidence>
<comment type="caution">
    <text evidence="1">The sequence shown here is derived from an EMBL/GenBank/DDBJ whole genome shotgun (WGS) entry which is preliminary data.</text>
</comment>
<keyword evidence="1" id="KW-0255">Endonuclease</keyword>
<keyword evidence="1" id="KW-0540">Nuclease</keyword>
<proteinExistence type="predicted"/>
<dbReference type="InterPro" id="IPR016195">
    <property type="entry name" value="Pol/histidinol_Pase-like"/>
</dbReference>
<dbReference type="AlphaFoldDB" id="A0A953J3H9"/>
<organism evidence="1 2">
    <name type="scientific">Candidatus Nitrobium versatile</name>
    <dbReference type="NCBI Taxonomy" id="2884831"/>
    <lineage>
        <taxon>Bacteria</taxon>
        <taxon>Pseudomonadati</taxon>
        <taxon>Nitrospirota</taxon>
        <taxon>Nitrospiria</taxon>
        <taxon>Nitrospirales</taxon>
        <taxon>Nitrospiraceae</taxon>
        <taxon>Candidatus Nitrobium</taxon>
    </lineage>
</organism>
<dbReference type="CDD" id="cd19067">
    <property type="entry name" value="PfuEndoQ-like"/>
    <property type="match status" value="1"/>
</dbReference>
<gene>
    <name evidence="1" type="ORF">K8I29_01540</name>
</gene>
<dbReference type="Proteomes" id="UP000705867">
    <property type="component" value="Unassembled WGS sequence"/>
</dbReference>
<dbReference type="Gene3D" id="3.20.20.140">
    <property type="entry name" value="Metal-dependent hydrolases"/>
    <property type="match status" value="1"/>
</dbReference>
<name>A0A953J3H9_9BACT</name>
<dbReference type="Pfam" id="PF13263">
    <property type="entry name" value="PHP_C"/>
    <property type="match status" value="1"/>
</dbReference>